<protein>
    <recommendedName>
        <fullName evidence="4">Preprotein translocase subunit SecD</fullName>
    </recommendedName>
</protein>
<dbReference type="RefSeq" id="WP_085078332.1">
    <property type="nucleotide sequence ID" value="NZ_LQPJ01000098.1"/>
</dbReference>
<evidence type="ECO:0000313" key="3">
    <source>
        <dbReference type="Proteomes" id="UP000193529"/>
    </source>
</evidence>
<dbReference type="EMBL" id="LQPJ01000098">
    <property type="protein sequence ID" value="ORW25373.1"/>
    <property type="molecule type" value="Genomic_DNA"/>
</dbReference>
<feature type="signal peptide" evidence="1">
    <location>
        <begin position="1"/>
        <end position="21"/>
    </location>
</feature>
<dbReference type="STRING" id="153971.AWC19_07785"/>
<dbReference type="AlphaFoldDB" id="A0A1X1ZPW0"/>
<feature type="chain" id="PRO_5039178758" description="Preprotein translocase subunit SecD" evidence="1">
    <location>
        <begin position="22"/>
        <end position="144"/>
    </location>
</feature>
<comment type="caution">
    <text evidence="2">The sequence shown here is derived from an EMBL/GenBank/DDBJ whole genome shotgun (WGS) entry which is preliminary data.</text>
</comment>
<organism evidence="2 3">
    <name type="scientific">Mycobacterium palustre</name>
    <dbReference type="NCBI Taxonomy" id="153971"/>
    <lineage>
        <taxon>Bacteria</taxon>
        <taxon>Bacillati</taxon>
        <taxon>Actinomycetota</taxon>
        <taxon>Actinomycetes</taxon>
        <taxon>Mycobacteriales</taxon>
        <taxon>Mycobacteriaceae</taxon>
        <taxon>Mycobacterium</taxon>
        <taxon>Mycobacterium simiae complex</taxon>
    </lineage>
</organism>
<proteinExistence type="predicted"/>
<dbReference type="Proteomes" id="UP000193529">
    <property type="component" value="Unassembled WGS sequence"/>
</dbReference>
<evidence type="ECO:0008006" key="4">
    <source>
        <dbReference type="Google" id="ProtNLM"/>
    </source>
</evidence>
<evidence type="ECO:0000256" key="1">
    <source>
        <dbReference type="SAM" id="SignalP"/>
    </source>
</evidence>
<name>A0A1X1ZPW0_9MYCO</name>
<dbReference type="OrthoDB" id="4725078at2"/>
<sequence>MRSIGARVRVAVLAAQLSAAALGGCAGREASAALVAVRENGAVLATFALPRLRDLPQLEIATPQSRGAQVQRGPSVRSVLEAGGATAVERVRVEGRDPAQTLIAAEIGQRVILDITKRETLKLAGPQLPVDRWVRDVTALVVNP</sequence>
<keyword evidence="3" id="KW-1185">Reference proteome</keyword>
<accession>A0A1X1ZPW0</accession>
<keyword evidence="1" id="KW-0732">Signal</keyword>
<evidence type="ECO:0000313" key="2">
    <source>
        <dbReference type="EMBL" id="ORW25373.1"/>
    </source>
</evidence>
<gene>
    <name evidence="2" type="ORF">AWC19_07785</name>
</gene>
<reference evidence="2 3" key="1">
    <citation type="submission" date="2016-01" db="EMBL/GenBank/DDBJ databases">
        <title>The new phylogeny of the genus Mycobacterium.</title>
        <authorList>
            <person name="Tarcisio F."/>
            <person name="Conor M."/>
            <person name="Antonella G."/>
            <person name="Elisabetta G."/>
            <person name="Giulia F.S."/>
            <person name="Sara T."/>
            <person name="Anna F."/>
            <person name="Clotilde B."/>
            <person name="Roberto B."/>
            <person name="Veronica D.S."/>
            <person name="Fabio R."/>
            <person name="Monica P."/>
            <person name="Olivier J."/>
            <person name="Enrico T."/>
            <person name="Nicola S."/>
        </authorList>
    </citation>
    <scope>NUCLEOTIDE SEQUENCE [LARGE SCALE GENOMIC DNA]</scope>
    <source>
        <strain evidence="2 3">DSM 44572</strain>
    </source>
</reference>
<dbReference type="PROSITE" id="PS51257">
    <property type="entry name" value="PROKAR_LIPOPROTEIN"/>
    <property type="match status" value="1"/>
</dbReference>